<sequence>MFDLVASSGVVKRSLLWRLDMKSEMKKFLIRCKSAILRKMFLSHFLTSDMNIEVKKTVNAEETKLNADNTKQNNRREQYVRFLVDWVRDNSKGRSYSYAKLSDLSLLYTR</sequence>
<protein>
    <submittedName>
        <fullName evidence="1">Uncharacterized protein</fullName>
    </submittedName>
</protein>
<dbReference type="InParanoid" id="A0A0V1BKP4"/>
<gene>
    <name evidence="1" type="ORF">T01_9822</name>
</gene>
<accession>A0A0V1BKP4</accession>
<reference evidence="1 2" key="1">
    <citation type="submission" date="2015-01" db="EMBL/GenBank/DDBJ databases">
        <title>Evolution of Trichinella species and genotypes.</title>
        <authorList>
            <person name="Korhonen P.K."/>
            <person name="Edoardo P."/>
            <person name="Giuseppe L.R."/>
            <person name="Gasser R.B."/>
        </authorList>
    </citation>
    <scope>NUCLEOTIDE SEQUENCE [LARGE SCALE GENOMIC DNA]</scope>
    <source>
        <strain evidence="1">ISS3</strain>
    </source>
</reference>
<dbReference type="Proteomes" id="UP000054776">
    <property type="component" value="Unassembled WGS sequence"/>
</dbReference>
<dbReference type="OrthoDB" id="10380325at2759"/>
<comment type="caution">
    <text evidence="1">The sequence shown here is derived from an EMBL/GenBank/DDBJ whole genome shotgun (WGS) entry which is preliminary data.</text>
</comment>
<organism evidence="1 2">
    <name type="scientific">Trichinella spiralis</name>
    <name type="common">Trichina worm</name>
    <dbReference type="NCBI Taxonomy" id="6334"/>
    <lineage>
        <taxon>Eukaryota</taxon>
        <taxon>Metazoa</taxon>
        <taxon>Ecdysozoa</taxon>
        <taxon>Nematoda</taxon>
        <taxon>Enoplea</taxon>
        <taxon>Dorylaimia</taxon>
        <taxon>Trichinellida</taxon>
        <taxon>Trichinellidae</taxon>
        <taxon>Trichinella</taxon>
    </lineage>
</organism>
<keyword evidence="2" id="KW-1185">Reference proteome</keyword>
<proteinExistence type="predicted"/>
<evidence type="ECO:0000313" key="2">
    <source>
        <dbReference type="Proteomes" id="UP000054776"/>
    </source>
</evidence>
<dbReference type="AlphaFoldDB" id="A0A0V1BKP4"/>
<name>A0A0V1BKP4_TRISP</name>
<dbReference type="EMBL" id="JYDH01000030">
    <property type="protein sequence ID" value="KRY37813.1"/>
    <property type="molecule type" value="Genomic_DNA"/>
</dbReference>
<evidence type="ECO:0000313" key="1">
    <source>
        <dbReference type="EMBL" id="KRY37813.1"/>
    </source>
</evidence>